<accession>A0AAU9EEY2</accession>
<dbReference type="KEGG" id="dmp:FAK_27340"/>
<dbReference type="SUPFAM" id="SSF51182">
    <property type="entry name" value="RmlC-like cupins"/>
    <property type="match status" value="1"/>
</dbReference>
<keyword evidence="4" id="KW-1185">Reference proteome</keyword>
<dbReference type="RefSeq" id="WP_338600389.1">
    <property type="nucleotide sequence ID" value="NZ_AP028679.1"/>
</dbReference>
<dbReference type="Gene3D" id="2.60.120.10">
    <property type="entry name" value="Jelly Rolls"/>
    <property type="match status" value="1"/>
</dbReference>
<feature type="domain" description="Cupin type-2" evidence="2">
    <location>
        <begin position="43"/>
        <end position="109"/>
    </location>
</feature>
<sequence>MLVRNLEHPDTQLTRYRAHGGGVAHMILDVRRHLDTVMFLAHASVPPGNKLEGHIDPMEEIYIIQSGKGIMQVDEEKREVFPGDAIHLPIGSWHELTNHGEEELTILVVAGLIPGEQA</sequence>
<organism evidence="3 4">
    <name type="scientific">Desulfoferula mesophila</name>
    <dbReference type="NCBI Taxonomy" id="3058419"/>
    <lineage>
        <taxon>Bacteria</taxon>
        <taxon>Pseudomonadati</taxon>
        <taxon>Thermodesulfobacteriota</taxon>
        <taxon>Desulfarculia</taxon>
        <taxon>Desulfarculales</taxon>
        <taxon>Desulfarculaceae</taxon>
        <taxon>Desulfoferula</taxon>
    </lineage>
</organism>
<dbReference type="PANTHER" id="PTHR35848">
    <property type="entry name" value="OXALATE-BINDING PROTEIN"/>
    <property type="match status" value="1"/>
</dbReference>
<name>A0AAU9EEY2_9BACT</name>
<gene>
    <name evidence="3" type="ORF">FAK_27340</name>
</gene>
<dbReference type="AlphaFoldDB" id="A0AAU9EEY2"/>
<dbReference type="InterPro" id="IPR014710">
    <property type="entry name" value="RmlC-like_jellyroll"/>
</dbReference>
<dbReference type="InterPro" id="IPR013096">
    <property type="entry name" value="Cupin_2"/>
</dbReference>
<evidence type="ECO:0000313" key="3">
    <source>
        <dbReference type="EMBL" id="BEQ15668.1"/>
    </source>
</evidence>
<reference evidence="4" key="1">
    <citation type="journal article" date="2023" name="Arch. Microbiol.">
        <title>Desulfoferula mesophilus gen. nov. sp. nov., a mesophilic sulfate-reducing bacterium isolated from a brackish lake sediment.</title>
        <authorList>
            <person name="Watanabe T."/>
            <person name="Yabe T."/>
            <person name="Tsuji J.M."/>
            <person name="Fukui M."/>
        </authorList>
    </citation>
    <scope>NUCLEOTIDE SEQUENCE [LARGE SCALE GENOMIC DNA]</scope>
    <source>
        <strain evidence="4">12FAK</strain>
    </source>
</reference>
<evidence type="ECO:0000256" key="1">
    <source>
        <dbReference type="ARBA" id="ARBA00022723"/>
    </source>
</evidence>
<evidence type="ECO:0000259" key="2">
    <source>
        <dbReference type="Pfam" id="PF07883"/>
    </source>
</evidence>
<dbReference type="Proteomes" id="UP001366166">
    <property type="component" value="Chromosome"/>
</dbReference>
<dbReference type="GO" id="GO:0046872">
    <property type="term" value="F:metal ion binding"/>
    <property type="evidence" value="ECO:0007669"/>
    <property type="project" value="UniProtKB-KW"/>
</dbReference>
<dbReference type="Pfam" id="PF07883">
    <property type="entry name" value="Cupin_2"/>
    <property type="match status" value="1"/>
</dbReference>
<dbReference type="InterPro" id="IPR011051">
    <property type="entry name" value="RmlC_Cupin_sf"/>
</dbReference>
<dbReference type="EMBL" id="AP028679">
    <property type="protein sequence ID" value="BEQ15668.1"/>
    <property type="molecule type" value="Genomic_DNA"/>
</dbReference>
<keyword evidence="1" id="KW-0479">Metal-binding</keyword>
<protein>
    <recommendedName>
        <fullName evidence="2">Cupin type-2 domain-containing protein</fullName>
    </recommendedName>
</protein>
<dbReference type="InterPro" id="IPR051610">
    <property type="entry name" value="GPI/OXD"/>
</dbReference>
<dbReference type="PANTHER" id="PTHR35848:SF6">
    <property type="entry name" value="CUPIN TYPE-2 DOMAIN-CONTAINING PROTEIN"/>
    <property type="match status" value="1"/>
</dbReference>
<proteinExistence type="predicted"/>
<evidence type="ECO:0000313" key="4">
    <source>
        <dbReference type="Proteomes" id="UP001366166"/>
    </source>
</evidence>